<reference evidence="2" key="1">
    <citation type="journal article" date="2015" name="Nature">
        <title>Complex archaea that bridge the gap between prokaryotes and eukaryotes.</title>
        <authorList>
            <person name="Spang A."/>
            <person name="Saw J.H."/>
            <person name="Jorgensen S.L."/>
            <person name="Zaremba-Niedzwiedzka K."/>
            <person name="Martijn J."/>
            <person name="Lind A.E."/>
            <person name="van Eijk R."/>
            <person name="Schleper C."/>
            <person name="Guy L."/>
            <person name="Ettema T.J."/>
        </authorList>
    </citation>
    <scope>NUCLEOTIDE SEQUENCE</scope>
</reference>
<dbReference type="GO" id="GO:0051536">
    <property type="term" value="F:iron-sulfur cluster binding"/>
    <property type="evidence" value="ECO:0007669"/>
    <property type="project" value="InterPro"/>
</dbReference>
<proteinExistence type="predicted"/>
<dbReference type="InterPro" id="IPR002871">
    <property type="entry name" value="NIF_FeS_clus_asmbl_NifU_N"/>
</dbReference>
<dbReference type="GO" id="GO:0005506">
    <property type="term" value="F:iron ion binding"/>
    <property type="evidence" value="ECO:0007669"/>
    <property type="project" value="InterPro"/>
</dbReference>
<accession>A0A0F9EI86</accession>
<dbReference type="PANTHER" id="PTHR10093">
    <property type="entry name" value="IRON-SULFUR CLUSTER ASSEMBLY ENZYME NIFU HOMOLOG"/>
    <property type="match status" value="1"/>
</dbReference>
<dbReference type="Gene3D" id="3.90.1010.10">
    <property type="match status" value="1"/>
</dbReference>
<dbReference type="GO" id="GO:0016226">
    <property type="term" value="P:iron-sulfur cluster assembly"/>
    <property type="evidence" value="ECO:0007669"/>
    <property type="project" value="InterPro"/>
</dbReference>
<evidence type="ECO:0000259" key="1">
    <source>
        <dbReference type="Pfam" id="PF01592"/>
    </source>
</evidence>
<evidence type="ECO:0000313" key="2">
    <source>
        <dbReference type="EMBL" id="KKL73709.1"/>
    </source>
</evidence>
<name>A0A0F9EI86_9ZZZZ</name>
<dbReference type="FunFam" id="3.90.1010.10:FF:000002">
    <property type="entry name" value="Iron-sulfur cluster assembly scaffold protein NifU"/>
    <property type="match status" value="1"/>
</dbReference>
<dbReference type="AlphaFoldDB" id="A0A0F9EI86"/>
<dbReference type="Pfam" id="PF01592">
    <property type="entry name" value="NifU_N"/>
    <property type="match status" value="1"/>
</dbReference>
<gene>
    <name evidence="2" type="ORF">LCGC14_2072160</name>
</gene>
<comment type="caution">
    <text evidence="2">The sequence shown here is derived from an EMBL/GenBank/DDBJ whole genome shotgun (WGS) entry which is preliminary data.</text>
</comment>
<sequence>MTDIKELYQEIILEHSRCPRNFKEMDRPTNCANGHNAMCGDKLRVCLKLDEKEIIKDISFKGAGCAICIASASLMTEAVLGKSLNEAKKIFDHFHSMVTSDCNFECLNLTEQKLAALSGVKKYPLRVKCATLAWHTLILAFQNKQKSSIDDDHKPGCSC</sequence>
<dbReference type="SUPFAM" id="SSF82649">
    <property type="entry name" value="SufE/NifU"/>
    <property type="match status" value="1"/>
</dbReference>
<dbReference type="NCBIfam" id="TIGR01994">
    <property type="entry name" value="SUF_scaf_2"/>
    <property type="match status" value="1"/>
</dbReference>
<feature type="domain" description="NIF system FeS cluster assembly NifU N-terminal" evidence="1">
    <location>
        <begin position="8"/>
        <end position="129"/>
    </location>
</feature>
<organism evidence="2">
    <name type="scientific">marine sediment metagenome</name>
    <dbReference type="NCBI Taxonomy" id="412755"/>
    <lineage>
        <taxon>unclassified sequences</taxon>
        <taxon>metagenomes</taxon>
        <taxon>ecological metagenomes</taxon>
    </lineage>
</organism>
<dbReference type="CDD" id="cd06664">
    <property type="entry name" value="IscU_like"/>
    <property type="match status" value="1"/>
</dbReference>
<protein>
    <recommendedName>
        <fullName evidence="1">NIF system FeS cluster assembly NifU N-terminal domain-containing protein</fullName>
    </recommendedName>
</protein>
<dbReference type="EMBL" id="LAZR01024878">
    <property type="protein sequence ID" value="KKL73709.1"/>
    <property type="molecule type" value="Genomic_DNA"/>
</dbReference>